<gene>
    <name evidence="2" type="ORF">cyc_02721</name>
</gene>
<protein>
    <submittedName>
        <fullName evidence="2">Uncharacterized protein</fullName>
    </submittedName>
</protein>
<dbReference type="PANTHER" id="PTHR24016:SF0">
    <property type="entry name" value="CONSERVED OLIGOMERIC GOLGI COMPLEX SUBUNIT 4"/>
    <property type="match status" value="1"/>
</dbReference>
<proteinExistence type="predicted"/>
<dbReference type="VEuPathDB" id="ToxoDB:LOC34619535"/>
<dbReference type="Gene3D" id="1.20.58.1970">
    <property type="match status" value="1"/>
</dbReference>
<dbReference type="Proteomes" id="UP000095192">
    <property type="component" value="Unassembled WGS sequence"/>
</dbReference>
<organism evidence="2 3">
    <name type="scientific">Cyclospora cayetanensis</name>
    <dbReference type="NCBI Taxonomy" id="88456"/>
    <lineage>
        <taxon>Eukaryota</taxon>
        <taxon>Sar</taxon>
        <taxon>Alveolata</taxon>
        <taxon>Apicomplexa</taxon>
        <taxon>Conoidasida</taxon>
        <taxon>Coccidia</taxon>
        <taxon>Eucoccidiorida</taxon>
        <taxon>Eimeriorina</taxon>
        <taxon>Eimeriidae</taxon>
        <taxon>Cyclospora</taxon>
    </lineage>
</organism>
<accession>A0A1D3CY96</accession>
<dbReference type="InParanoid" id="A0A1D3CY96"/>
<evidence type="ECO:0000313" key="3">
    <source>
        <dbReference type="Proteomes" id="UP000095192"/>
    </source>
</evidence>
<feature type="region of interest" description="Disordered" evidence="1">
    <location>
        <begin position="219"/>
        <end position="238"/>
    </location>
</feature>
<dbReference type="InterPro" id="IPR048682">
    <property type="entry name" value="COG4"/>
</dbReference>
<evidence type="ECO:0000256" key="1">
    <source>
        <dbReference type="SAM" id="MobiDB-lite"/>
    </source>
</evidence>
<keyword evidence="3" id="KW-1185">Reference proteome</keyword>
<dbReference type="VEuPathDB" id="ToxoDB:cyc_02721"/>
<comment type="caution">
    <text evidence="2">The sequence shown here is derived from an EMBL/GenBank/DDBJ whole genome shotgun (WGS) entry which is preliminary data.</text>
</comment>
<dbReference type="PANTHER" id="PTHR24016">
    <property type="entry name" value="CONSERVED OLIGOMERIC GOLGI COMPLEX SUBUNIT 4"/>
    <property type="match status" value="1"/>
</dbReference>
<name>A0A1D3CY96_9EIME</name>
<dbReference type="EMBL" id="JROU02001518">
    <property type="protein sequence ID" value="OEH76168.1"/>
    <property type="molecule type" value="Genomic_DNA"/>
</dbReference>
<reference evidence="2 3" key="1">
    <citation type="journal article" date="2016" name="BMC Genomics">
        <title>Comparative genomics reveals Cyclospora cayetanensis possesses coccidia-like metabolism and invasion components but unique surface antigens.</title>
        <authorList>
            <person name="Liu S."/>
            <person name="Wang L."/>
            <person name="Zheng H."/>
            <person name="Xu Z."/>
            <person name="Roellig D.M."/>
            <person name="Li N."/>
            <person name="Frace M.A."/>
            <person name="Tang K."/>
            <person name="Arrowood M.J."/>
            <person name="Moss D.M."/>
            <person name="Zhang L."/>
            <person name="Feng Y."/>
            <person name="Xiao L."/>
        </authorList>
    </citation>
    <scope>NUCLEOTIDE SEQUENCE [LARGE SCALE GENOMIC DNA]</scope>
    <source>
        <strain evidence="2 3">CHN_HEN01</strain>
    </source>
</reference>
<sequence>MDIQSLTPAHGAAACSTPVGAVPSPSAIPPSAAPVTAKARFDPVVSFLAEDEERLQEHIVLCDELLKQLMLSSLRHNKKLYIQQQLLPDLQQLQQHAESTTARIEKQVLLQPQKTVTAKAHAALLQQLFGKFLKVSAVQQVFTLGASLAAKAVFTSLWPETFAFKKEGGARDPEALRQVEARLEECVVLSRCCRRSHAALLQQFRNALGSAASPAAAEGSALTSSNSSLPPSSSRGSQNEVLQLLTPQQVLQVEHPALMQRREELVADYIALEHALMLWAVGEALEVQDELPFAAAARSVSENSLGLSLPVSSSEAPAVSQEELLASLRQAEEEAVDGGECFYSTMTEDLFFVFQASVSRALRSGDSLALCALLNHVAAALRCEVLTALRSCLEASKAPYAHYVQDEARLKDYSIINALEARFEGRPLPDKIPDGGDAKSPLLIMHYTLQELDGAAEALQQLHSRCCTLTIRFFQVYWQHCFQLLKKCDFDRDAALRFCRLFEIGELLSLPSLREVPELLGEVEGGTSLLSLQEIKTVLRLRVDFENEEIEEVVRRVGPPLS</sequence>
<dbReference type="AlphaFoldDB" id="A0A1D3CY96"/>
<evidence type="ECO:0000313" key="2">
    <source>
        <dbReference type="EMBL" id="OEH76168.1"/>
    </source>
</evidence>